<dbReference type="RefSeq" id="WP_066235771.1">
    <property type="nucleotide sequence ID" value="NZ_LQYN01000149.1"/>
</dbReference>
<accession>A0A150KLH0</accession>
<sequence>MENNSILKDTIQTVRQEIKTMTNQITSQITNNISQGFEAFSWQLPRTKAAVITSKIKEFQVDQQIVERFLKRKNELKAIIENMANEKLPVNKQTIANILDGKIDLRDIAKIFKNDKLNVVKSVVAKFLISRNEMNTLVKTIDKNEVQESTKIDNLLNKDSVNVSELKKQLNSLVDQQIQIETSSGTISGTLLSVEQDYIIVGYTSLIPLNRIKAVYDLSGRED</sequence>
<dbReference type="AlphaFoldDB" id="A0A150KLH0"/>
<gene>
    <name evidence="1" type="ORF">B4102_4069</name>
</gene>
<dbReference type="EMBL" id="LQYN01000149">
    <property type="protein sequence ID" value="KYC87134.1"/>
    <property type="molecule type" value="Genomic_DNA"/>
</dbReference>
<comment type="caution">
    <text evidence="1">The sequence shown here is derived from an EMBL/GenBank/DDBJ whole genome shotgun (WGS) entry which is preliminary data.</text>
</comment>
<evidence type="ECO:0000313" key="1">
    <source>
        <dbReference type="EMBL" id="KYC87134.1"/>
    </source>
</evidence>
<dbReference type="Proteomes" id="UP000075666">
    <property type="component" value="Unassembled WGS sequence"/>
</dbReference>
<protein>
    <submittedName>
        <fullName evidence="1">Uncharacterized protein</fullName>
    </submittedName>
</protein>
<proteinExistence type="predicted"/>
<organism evidence="1 2">
    <name type="scientific">Heyndrickxia sporothermodurans</name>
    <dbReference type="NCBI Taxonomy" id="46224"/>
    <lineage>
        <taxon>Bacteria</taxon>
        <taxon>Bacillati</taxon>
        <taxon>Bacillota</taxon>
        <taxon>Bacilli</taxon>
        <taxon>Bacillales</taxon>
        <taxon>Bacillaceae</taxon>
        <taxon>Heyndrickxia</taxon>
    </lineage>
</organism>
<dbReference type="STRING" id="46224.B4102_4069"/>
<evidence type="ECO:0000313" key="2">
    <source>
        <dbReference type="Proteomes" id="UP000075666"/>
    </source>
</evidence>
<reference evidence="1 2" key="1">
    <citation type="submission" date="2016-01" db="EMBL/GenBank/DDBJ databases">
        <title>Genome Sequences of Twelve Sporeforming Bacillus Species Isolated from Foods.</title>
        <authorList>
            <person name="Berendsen E.M."/>
            <person name="Wells-Bennik M.H."/>
            <person name="Krawcyk A.O."/>
            <person name="De Jong A."/>
            <person name="Holsappel S."/>
            <person name="Eijlander R.T."/>
            <person name="Kuipers O.P."/>
        </authorList>
    </citation>
    <scope>NUCLEOTIDE SEQUENCE [LARGE SCALE GENOMIC DNA]</scope>
    <source>
        <strain evidence="1 2">B4102</strain>
    </source>
</reference>
<dbReference type="PATRIC" id="fig|46224.3.peg.1399"/>
<name>A0A150KLH0_9BACI</name>
<keyword evidence="2" id="KW-1185">Reference proteome</keyword>